<keyword evidence="4 5" id="KW-0472">Membrane</keyword>
<dbReference type="RefSeq" id="WP_147113001.1">
    <property type="nucleotide sequence ID" value="NZ_BJVJ01000068.1"/>
</dbReference>
<comment type="caution">
    <text evidence="7">The sequence shown here is derived from an EMBL/GenBank/DDBJ whole genome shotgun (WGS) entry which is preliminary data.</text>
</comment>
<reference evidence="7 8" key="1">
    <citation type="submission" date="2019-07" db="EMBL/GenBank/DDBJ databases">
        <title>Whole genome shotgun sequence of Pseudonocardia sulfidoxydans NBRC 16205.</title>
        <authorList>
            <person name="Hosoyama A."/>
            <person name="Uohara A."/>
            <person name="Ohji S."/>
            <person name="Ichikawa N."/>
        </authorList>
    </citation>
    <scope>NUCLEOTIDE SEQUENCE [LARGE SCALE GENOMIC DNA]</scope>
    <source>
        <strain evidence="7 8">NBRC 16205</strain>
    </source>
</reference>
<accession>A0A511DM86</accession>
<comment type="subcellular location">
    <subcellularLocation>
        <location evidence="1">Membrane</location>
        <topology evidence="1">Multi-pass membrane protein</topology>
    </subcellularLocation>
</comment>
<evidence type="ECO:0000256" key="4">
    <source>
        <dbReference type="ARBA" id="ARBA00023136"/>
    </source>
</evidence>
<feature type="transmembrane region" description="Helical" evidence="5">
    <location>
        <begin position="297"/>
        <end position="315"/>
    </location>
</feature>
<evidence type="ECO:0000313" key="7">
    <source>
        <dbReference type="EMBL" id="GEL25925.1"/>
    </source>
</evidence>
<evidence type="ECO:0000256" key="3">
    <source>
        <dbReference type="ARBA" id="ARBA00022989"/>
    </source>
</evidence>
<keyword evidence="3 5" id="KW-1133">Transmembrane helix</keyword>
<evidence type="ECO:0000256" key="1">
    <source>
        <dbReference type="ARBA" id="ARBA00004141"/>
    </source>
</evidence>
<evidence type="ECO:0000313" key="8">
    <source>
        <dbReference type="Proteomes" id="UP000321685"/>
    </source>
</evidence>
<name>A0A511DM86_9PSEU</name>
<dbReference type="PANTHER" id="PTHR43471">
    <property type="entry name" value="ABC TRANSPORTER PERMEASE"/>
    <property type="match status" value="1"/>
</dbReference>
<evidence type="ECO:0000256" key="5">
    <source>
        <dbReference type="SAM" id="Phobius"/>
    </source>
</evidence>
<keyword evidence="2 5" id="KW-0812">Transmembrane</keyword>
<organism evidence="7 8">
    <name type="scientific">Pseudonocardia sulfidoxydans NBRC 16205</name>
    <dbReference type="NCBI Taxonomy" id="1223511"/>
    <lineage>
        <taxon>Bacteria</taxon>
        <taxon>Bacillati</taxon>
        <taxon>Actinomycetota</taxon>
        <taxon>Actinomycetes</taxon>
        <taxon>Pseudonocardiales</taxon>
        <taxon>Pseudonocardiaceae</taxon>
        <taxon>Pseudonocardia</taxon>
    </lineage>
</organism>
<evidence type="ECO:0000259" key="6">
    <source>
        <dbReference type="Pfam" id="PF12698"/>
    </source>
</evidence>
<feature type="transmembrane region" description="Helical" evidence="5">
    <location>
        <begin position="349"/>
        <end position="374"/>
    </location>
</feature>
<dbReference type="InterPro" id="IPR013525">
    <property type="entry name" value="ABC2_TM"/>
</dbReference>
<dbReference type="EMBL" id="BJVJ01000068">
    <property type="protein sequence ID" value="GEL25925.1"/>
    <property type="molecule type" value="Genomic_DNA"/>
</dbReference>
<dbReference type="Proteomes" id="UP000321685">
    <property type="component" value="Unassembled WGS sequence"/>
</dbReference>
<keyword evidence="8" id="KW-1185">Reference proteome</keyword>
<dbReference type="AlphaFoldDB" id="A0A511DM86"/>
<dbReference type="Pfam" id="PF12698">
    <property type="entry name" value="ABC2_membrane_3"/>
    <property type="match status" value="1"/>
</dbReference>
<dbReference type="GO" id="GO:0016020">
    <property type="term" value="C:membrane"/>
    <property type="evidence" value="ECO:0007669"/>
    <property type="project" value="UniProtKB-SubCell"/>
</dbReference>
<feature type="transmembrane region" description="Helical" evidence="5">
    <location>
        <begin position="257"/>
        <end position="277"/>
    </location>
</feature>
<sequence>MTAPLTPGRAVMLVARREFTTQVRSKSFAIGLLVTIVIFAIYIALFSFIGSQSSSNTLGVTSSTASLEPALQAAARAQDRTLTVTQVDRATGEAQVADGDLDALFDGGPGSWTLLGKDTVDSSLQQVVSGAVQQTTLTDALAAAGQDPAAVAARGNVAVDTQEPVDPERGQRLVLAIVVAVLLFMSLVGYGSAVAQGVVEEKSSRVVELLLSTIRPVHLLTGKILGLGLVGLVQLLVLSAIGLVGSLATGILTIPNAAAGALVSAVVWYLLGFFLYASIYAAAGSLVSRQEELQSTIAPIMFPLFIPFIFAVSVLPNDPRNTLGTILSFIPLFSPTLMPARAAMGVAPLWQVLVAIVLTILAIVGVVLAAARIYRNSVLRTGSRVGLREALRSRA</sequence>
<protein>
    <submittedName>
        <fullName evidence="7">ABC transporter permease</fullName>
    </submittedName>
</protein>
<gene>
    <name evidence="7" type="ORF">PSU4_48790</name>
</gene>
<dbReference type="OrthoDB" id="3268959at2"/>
<feature type="domain" description="ABC-2 type transporter transmembrane" evidence="6">
    <location>
        <begin position="30"/>
        <end position="370"/>
    </location>
</feature>
<proteinExistence type="predicted"/>
<dbReference type="GO" id="GO:0140359">
    <property type="term" value="F:ABC-type transporter activity"/>
    <property type="evidence" value="ECO:0007669"/>
    <property type="project" value="InterPro"/>
</dbReference>
<feature type="transmembrane region" description="Helical" evidence="5">
    <location>
        <begin position="322"/>
        <end position="343"/>
    </location>
</feature>
<feature type="transmembrane region" description="Helical" evidence="5">
    <location>
        <begin position="224"/>
        <end position="245"/>
    </location>
</feature>
<feature type="transmembrane region" description="Helical" evidence="5">
    <location>
        <begin position="28"/>
        <end position="49"/>
    </location>
</feature>
<dbReference type="PANTHER" id="PTHR43471:SF3">
    <property type="entry name" value="ABC TRANSPORTER PERMEASE PROTEIN NATB"/>
    <property type="match status" value="1"/>
</dbReference>
<evidence type="ECO:0000256" key="2">
    <source>
        <dbReference type="ARBA" id="ARBA00022692"/>
    </source>
</evidence>
<feature type="transmembrane region" description="Helical" evidence="5">
    <location>
        <begin position="173"/>
        <end position="193"/>
    </location>
</feature>